<name>A0ABS4RKF0_9BACI</name>
<comment type="caution">
    <text evidence="2">The sequence shown here is derived from an EMBL/GenBank/DDBJ whole genome shotgun (WGS) entry which is preliminary data.</text>
</comment>
<proteinExistence type="predicted"/>
<dbReference type="Gene3D" id="3.30.420.40">
    <property type="match status" value="2"/>
</dbReference>
<keyword evidence="3" id="KW-1185">Reference proteome</keyword>
<gene>
    <name evidence="2" type="ORF">J2Z40_002841</name>
</gene>
<feature type="domain" description="ATPase BadF/BadG/BcrA/BcrD type" evidence="1">
    <location>
        <begin position="11"/>
        <end position="299"/>
    </location>
</feature>
<dbReference type="InterPro" id="IPR052519">
    <property type="entry name" value="Euk-type_GlcNAc_Kinase"/>
</dbReference>
<sequence>MDKQSFHLLAVDGGGTKTLAVITDSKGSILGEGKEGASNYQVTGKEMAIKALTASIQEALANVNVPNGGMIHFEKIVFALAGIDTLTDEIEVRGIVEKTIKQVGLSTEKLLVENDCLSALLGATQNKAGALLISGTGSIVFAHDGQGNFYRTGGWGYRVGDEGSGYWIGKEAIRSILKMNDGREKETILSKLILQEFGFKKVEDLYNWVYSSAYCVDDVSALTTLVEEAYKMGDGVSKGILDEAAEELTLLLETTIKKAGIAKEEFQLILQGGVIQNNHYIRDIVLDRLKEKAEKVKIIDTDQKPITFIIQRGLNLKWGL</sequence>
<evidence type="ECO:0000313" key="3">
    <source>
        <dbReference type="Proteomes" id="UP001519293"/>
    </source>
</evidence>
<evidence type="ECO:0000259" key="1">
    <source>
        <dbReference type="Pfam" id="PF01869"/>
    </source>
</evidence>
<accession>A0ABS4RKF0</accession>
<dbReference type="EMBL" id="JAGIKZ010000017">
    <property type="protein sequence ID" value="MBP2242267.1"/>
    <property type="molecule type" value="Genomic_DNA"/>
</dbReference>
<evidence type="ECO:0000313" key="2">
    <source>
        <dbReference type="EMBL" id="MBP2242267.1"/>
    </source>
</evidence>
<organism evidence="2 3">
    <name type="scientific">Cytobacillus eiseniae</name>
    <dbReference type="NCBI Taxonomy" id="762947"/>
    <lineage>
        <taxon>Bacteria</taxon>
        <taxon>Bacillati</taxon>
        <taxon>Bacillota</taxon>
        <taxon>Bacilli</taxon>
        <taxon>Bacillales</taxon>
        <taxon>Bacillaceae</taxon>
        <taxon>Cytobacillus</taxon>
    </lineage>
</organism>
<dbReference type="PANTHER" id="PTHR43190">
    <property type="entry name" value="N-ACETYL-D-GLUCOSAMINE KINASE"/>
    <property type="match status" value="1"/>
</dbReference>
<reference evidence="2 3" key="1">
    <citation type="submission" date="2021-03" db="EMBL/GenBank/DDBJ databases">
        <title>Genomic Encyclopedia of Type Strains, Phase IV (KMG-IV): sequencing the most valuable type-strain genomes for metagenomic binning, comparative biology and taxonomic classification.</title>
        <authorList>
            <person name="Goeker M."/>
        </authorList>
    </citation>
    <scope>NUCLEOTIDE SEQUENCE [LARGE SCALE GENOMIC DNA]</scope>
    <source>
        <strain evidence="2 3">DSM 26675</strain>
    </source>
</reference>
<protein>
    <submittedName>
        <fullName evidence="2">N-acetylglucosamine kinase-like BadF-type ATPase</fullName>
    </submittedName>
</protein>
<dbReference type="Proteomes" id="UP001519293">
    <property type="component" value="Unassembled WGS sequence"/>
</dbReference>
<dbReference type="InterPro" id="IPR043129">
    <property type="entry name" value="ATPase_NBD"/>
</dbReference>
<dbReference type="CDD" id="cd24007">
    <property type="entry name" value="ASKHA_NBD_eukNAGK-like"/>
    <property type="match status" value="1"/>
</dbReference>
<dbReference type="PANTHER" id="PTHR43190:SF3">
    <property type="entry name" value="N-ACETYL-D-GLUCOSAMINE KINASE"/>
    <property type="match status" value="1"/>
</dbReference>
<dbReference type="InterPro" id="IPR002731">
    <property type="entry name" value="ATPase_BadF"/>
</dbReference>
<dbReference type="RefSeq" id="WP_066397955.1">
    <property type="nucleotide sequence ID" value="NZ_JAGIKZ010000017.1"/>
</dbReference>
<dbReference type="SUPFAM" id="SSF53067">
    <property type="entry name" value="Actin-like ATPase domain"/>
    <property type="match status" value="2"/>
</dbReference>
<dbReference type="Pfam" id="PF01869">
    <property type="entry name" value="BcrAD_BadFG"/>
    <property type="match status" value="1"/>
</dbReference>